<sequence>MNIFTREMKANRKSLILWCLGIVAMIVGSIGKFLAFSSSEQSINDIINIYPKSLLNMLGISSFDLSTALGFYGVLFLYLILISTVHAVMLGSNIISKEEKDKTTEFLFVKPVSRNKIITSKLLAALLNIIILNIVTFITSYLIVDYFNEGDATFGYITKLMIGMFVLQLIFMCIGSLLSSVSKKPNTATSTSTGILLITFMLSMIINMNDKFQDLKYITPFQYFKAESIISGDGIDTVFIILSIIIIGLSLVGTYIFYKNRDLNV</sequence>
<evidence type="ECO:0000313" key="2">
    <source>
        <dbReference type="EMBL" id="WFD10983.1"/>
    </source>
</evidence>
<feature type="transmembrane region" description="Helical" evidence="1">
    <location>
        <begin position="15"/>
        <end position="35"/>
    </location>
</feature>
<keyword evidence="1" id="KW-1133">Transmembrane helix</keyword>
<dbReference type="PANTHER" id="PTHR37305:SF1">
    <property type="entry name" value="MEMBRANE PROTEIN"/>
    <property type="match status" value="1"/>
</dbReference>
<name>A0ABY8EDG5_9FIRM</name>
<keyword evidence="1" id="KW-0812">Transmembrane</keyword>
<organism evidence="2 3">
    <name type="scientific">Tepidibacter hydrothermalis</name>
    <dbReference type="NCBI Taxonomy" id="3036126"/>
    <lineage>
        <taxon>Bacteria</taxon>
        <taxon>Bacillati</taxon>
        <taxon>Bacillota</taxon>
        <taxon>Clostridia</taxon>
        <taxon>Peptostreptococcales</taxon>
        <taxon>Peptostreptococcaceae</taxon>
        <taxon>Tepidibacter</taxon>
    </lineage>
</organism>
<accession>A0ABY8EDG5</accession>
<dbReference type="RefSeq" id="WP_277732947.1">
    <property type="nucleotide sequence ID" value="NZ_CP120733.1"/>
</dbReference>
<dbReference type="Pfam" id="PF12679">
    <property type="entry name" value="ABC2_membrane_2"/>
    <property type="match status" value="1"/>
</dbReference>
<feature type="transmembrane region" description="Helical" evidence="1">
    <location>
        <begin position="69"/>
        <end position="90"/>
    </location>
</feature>
<feature type="transmembrane region" description="Helical" evidence="1">
    <location>
        <begin position="156"/>
        <end position="178"/>
    </location>
</feature>
<dbReference type="Proteomes" id="UP001222800">
    <property type="component" value="Chromosome"/>
</dbReference>
<feature type="transmembrane region" description="Helical" evidence="1">
    <location>
        <begin position="190"/>
        <end position="208"/>
    </location>
</feature>
<proteinExistence type="predicted"/>
<feature type="transmembrane region" description="Helical" evidence="1">
    <location>
        <begin position="238"/>
        <end position="258"/>
    </location>
</feature>
<keyword evidence="1" id="KW-0472">Membrane</keyword>
<reference evidence="2 3" key="1">
    <citation type="submission" date="2023-03" db="EMBL/GenBank/DDBJ databases">
        <title>Complete genome sequence of Tepidibacter sp. SWIR-1, isolated from a deep-sea hydrothermal vent.</title>
        <authorList>
            <person name="Li X."/>
        </authorList>
    </citation>
    <scope>NUCLEOTIDE SEQUENCE [LARGE SCALE GENOMIC DNA]</scope>
    <source>
        <strain evidence="2 3">SWIR-1</strain>
    </source>
</reference>
<dbReference type="EMBL" id="CP120733">
    <property type="protein sequence ID" value="WFD10983.1"/>
    <property type="molecule type" value="Genomic_DNA"/>
</dbReference>
<gene>
    <name evidence="2" type="ORF">P4S50_02600</name>
</gene>
<protein>
    <submittedName>
        <fullName evidence="2">ABC transporter permease subunit</fullName>
    </submittedName>
</protein>
<evidence type="ECO:0000256" key="1">
    <source>
        <dbReference type="SAM" id="Phobius"/>
    </source>
</evidence>
<dbReference type="PANTHER" id="PTHR37305">
    <property type="entry name" value="INTEGRAL MEMBRANE PROTEIN-RELATED"/>
    <property type="match status" value="1"/>
</dbReference>
<feature type="transmembrane region" description="Helical" evidence="1">
    <location>
        <begin position="122"/>
        <end position="144"/>
    </location>
</feature>
<keyword evidence="3" id="KW-1185">Reference proteome</keyword>
<evidence type="ECO:0000313" key="3">
    <source>
        <dbReference type="Proteomes" id="UP001222800"/>
    </source>
</evidence>